<dbReference type="EMBL" id="BOQE01000001">
    <property type="protein sequence ID" value="GIM44840.1"/>
    <property type="molecule type" value="Genomic_DNA"/>
</dbReference>
<evidence type="ECO:0000256" key="5">
    <source>
        <dbReference type="ARBA" id="ARBA00023136"/>
    </source>
</evidence>
<proteinExistence type="predicted"/>
<dbReference type="PANTHER" id="PTHR30474:SF1">
    <property type="entry name" value="PEPTIDOGLYCAN GLYCOSYLTRANSFERASE MRDB"/>
    <property type="match status" value="1"/>
</dbReference>
<feature type="transmembrane region" description="Helical" evidence="6">
    <location>
        <begin position="319"/>
        <end position="336"/>
    </location>
</feature>
<keyword evidence="2 6" id="KW-0812">Transmembrane</keyword>
<evidence type="ECO:0000313" key="8">
    <source>
        <dbReference type="Proteomes" id="UP001057291"/>
    </source>
</evidence>
<dbReference type="Proteomes" id="UP001057291">
    <property type="component" value="Unassembled WGS sequence"/>
</dbReference>
<feature type="transmembrane region" description="Helical" evidence="6">
    <location>
        <begin position="75"/>
        <end position="95"/>
    </location>
</feature>
<dbReference type="GO" id="GO:0051301">
    <property type="term" value="P:cell division"/>
    <property type="evidence" value="ECO:0007669"/>
    <property type="project" value="InterPro"/>
</dbReference>
<dbReference type="GO" id="GO:0008360">
    <property type="term" value="P:regulation of cell shape"/>
    <property type="evidence" value="ECO:0007669"/>
    <property type="project" value="UniProtKB-KW"/>
</dbReference>
<evidence type="ECO:0000313" key="7">
    <source>
        <dbReference type="EMBL" id="GIM44840.1"/>
    </source>
</evidence>
<feature type="transmembrane region" description="Helical" evidence="6">
    <location>
        <begin position="289"/>
        <end position="307"/>
    </location>
</feature>
<dbReference type="GO" id="GO:0005886">
    <property type="term" value="C:plasma membrane"/>
    <property type="evidence" value="ECO:0007669"/>
    <property type="project" value="TreeGrafter"/>
</dbReference>
<sequence length="385" mass="43483">MNIDWLKRHIRDFDFMLVIILLCISVFSVLAVYSATAKRAGMENWYIKEIMWQILSYIFMFVFVLVDYRMLRNRVAWIGYWISLVLLIAVFAFPSVNGAHSWIILPGIQFQPSEFAKIFVILVISDYMAKVKEKEERFGFKHFSLIALIVGVPFALILKEPALGQALVLLGIMGAMLILFLEKRQLVLYCIMGALLVTSVFMVMSVYPDQTIRLIQNTPLDDHQKERIITFVDPEADPQNGGWQALEAKIAIGAGQLFGRGLLNGSQTQGEWVPEQWTDFIFSAIGEELGFVGSSTLVFLFFLLLNRMIRIASTVDDDFAIHFIAGAVGMFTFQIYENIGMNLSLMPVAGITLPFVSYGGTSLLTNFVVVGIVLSIAIRRRKLVF</sequence>
<accession>A0AAV4LAN4</accession>
<dbReference type="GO" id="GO:0032153">
    <property type="term" value="C:cell division site"/>
    <property type="evidence" value="ECO:0007669"/>
    <property type="project" value="TreeGrafter"/>
</dbReference>
<dbReference type="InterPro" id="IPR011923">
    <property type="entry name" value="RodA/MrdB"/>
</dbReference>
<feature type="transmembrane region" description="Helical" evidence="6">
    <location>
        <begin position="138"/>
        <end position="156"/>
    </location>
</feature>
<comment type="subcellular location">
    <subcellularLocation>
        <location evidence="1">Membrane</location>
        <topology evidence="1">Multi-pass membrane protein</topology>
    </subcellularLocation>
</comment>
<dbReference type="GO" id="GO:0015648">
    <property type="term" value="F:lipid-linked peptidoglycan transporter activity"/>
    <property type="evidence" value="ECO:0007669"/>
    <property type="project" value="TreeGrafter"/>
</dbReference>
<dbReference type="PANTHER" id="PTHR30474">
    <property type="entry name" value="CELL CYCLE PROTEIN"/>
    <property type="match status" value="1"/>
</dbReference>
<evidence type="ECO:0000256" key="6">
    <source>
        <dbReference type="SAM" id="Phobius"/>
    </source>
</evidence>
<keyword evidence="3" id="KW-0133">Cell shape</keyword>
<reference evidence="7" key="1">
    <citation type="journal article" date="2023" name="Int. J. Syst. Evol. Microbiol.">
        <title>Collibacillus ludicampi gen. nov., sp. nov., a new soil bacterium of the family Alicyclobacillaceae.</title>
        <authorList>
            <person name="Jojima T."/>
            <person name="Ioku Y."/>
            <person name="Fukuta Y."/>
            <person name="Shirasaka N."/>
            <person name="Matsumura Y."/>
            <person name="Mori M."/>
        </authorList>
    </citation>
    <scope>NUCLEOTIDE SEQUENCE</scope>
    <source>
        <strain evidence="7">TP075</strain>
    </source>
</reference>
<evidence type="ECO:0000256" key="1">
    <source>
        <dbReference type="ARBA" id="ARBA00004141"/>
    </source>
</evidence>
<organism evidence="7 8">
    <name type="scientific">Collibacillus ludicampi</name>
    <dbReference type="NCBI Taxonomy" id="2771369"/>
    <lineage>
        <taxon>Bacteria</taxon>
        <taxon>Bacillati</taxon>
        <taxon>Bacillota</taxon>
        <taxon>Bacilli</taxon>
        <taxon>Bacillales</taxon>
        <taxon>Alicyclobacillaceae</taxon>
        <taxon>Collibacillus</taxon>
    </lineage>
</organism>
<name>A0AAV4LAN4_9BACL</name>
<dbReference type="Pfam" id="PF01098">
    <property type="entry name" value="FTSW_RODA_SPOVE"/>
    <property type="match status" value="1"/>
</dbReference>
<evidence type="ECO:0000256" key="2">
    <source>
        <dbReference type="ARBA" id="ARBA00022692"/>
    </source>
</evidence>
<dbReference type="AlphaFoldDB" id="A0AAV4LAN4"/>
<evidence type="ECO:0000256" key="3">
    <source>
        <dbReference type="ARBA" id="ARBA00022960"/>
    </source>
</evidence>
<dbReference type="NCBIfam" id="TIGR02210">
    <property type="entry name" value="rodA_shape"/>
    <property type="match status" value="1"/>
</dbReference>
<keyword evidence="4 6" id="KW-1133">Transmembrane helix</keyword>
<feature type="transmembrane region" description="Helical" evidence="6">
    <location>
        <begin position="186"/>
        <end position="207"/>
    </location>
</feature>
<gene>
    <name evidence="7" type="ORF">DNHGIG_03890</name>
</gene>
<comment type="caution">
    <text evidence="7">The sequence shown here is derived from an EMBL/GenBank/DDBJ whole genome shotgun (WGS) entry which is preliminary data.</text>
</comment>
<keyword evidence="8" id="KW-1185">Reference proteome</keyword>
<dbReference type="RefSeq" id="WP_282198094.1">
    <property type="nucleotide sequence ID" value="NZ_BOQE01000001.1"/>
</dbReference>
<feature type="transmembrane region" description="Helical" evidence="6">
    <location>
        <begin position="162"/>
        <end position="181"/>
    </location>
</feature>
<dbReference type="InterPro" id="IPR001182">
    <property type="entry name" value="FtsW/RodA"/>
</dbReference>
<protein>
    <submittedName>
        <fullName evidence="7">Rod shape-determining protein RodA</fullName>
    </submittedName>
</protein>
<feature type="transmembrane region" description="Helical" evidence="6">
    <location>
        <begin position="50"/>
        <end position="68"/>
    </location>
</feature>
<feature type="transmembrane region" description="Helical" evidence="6">
    <location>
        <begin position="356"/>
        <end position="378"/>
    </location>
</feature>
<feature type="transmembrane region" description="Helical" evidence="6">
    <location>
        <begin position="12"/>
        <end position="35"/>
    </location>
</feature>
<keyword evidence="5 6" id="KW-0472">Membrane</keyword>
<evidence type="ECO:0000256" key="4">
    <source>
        <dbReference type="ARBA" id="ARBA00022989"/>
    </source>
</evidence>